<proteinExistence type="predicted"/>
<dbReference type="OrthoDB" id="9800505at2"/>
<organism evidence="5 6">
    <name type="scientific">Sulfurifustis variabilis</name>
    <dbReference type="NCBI Taxonomy" id="1675686"/>
    <lineage>
        <taxon>Bacteria</taxon>
        <taxon>Pseudomonadati</taxon>
        <taxon>Pseudomonadota</taxon>
        <taxon>Gammaproteobacteria</taxon>
        <taxon>Acidiferrobacterales</taxon>
        <taxon>Acidiferrobacteraceae</taxon>
        <taxon>Sulfurifustis</taxon>
    </lineage>
</organism>
<feature type="binding site" evidence="3">
    <location>
        <position position="72"/>
    </location>
    <ligand>
        <name>Fe cation</name>
        <dbReference type="ChEBI" id="CHEBI:24875"/>
    </ligand>
</feature>
<dbReference type="GO" id="GO:0020037">
    <property type="term" value="F:heme binding"/>
    <property type="evidence" value="ECO:0007669"/>
    <property type="project" value="TreeGrafter"/>
</dbReference>
<keyword evidence="1" id="KW-0409">Iron storage</keyword>
<evidence type="ECO:0000256" key="1">
    <source>
        <dbReference type="ARBA" id="ARBA00022434"/>
    </source>
</evidence>
<feature type="binding site" evidence="3">
    <location>
        <position position="158"/>
    </location>
    <ligand>
        <name>Fe cation</name>
        <dbReference type="ChEBI" id="CHEBI:24875"/>
    </ligand>
</feature>
<evidence type="ECO:0000313" key="6">
    <source>
        <dbReference type="Proteomes" id="UP000218899"/>
    </source>
</evidence>
<dbReference type="Pfam" id="PF00210">
    <property type="entry name" value="Ferritin"/>
    <property type="match status" value="1"/>
</dbReference>
<feature type="domain" description="Ferritin/DPS" evidence="4">
    <location>
        <begin position="27"/>
        <end position="168"/>
    </location>
</feature>
<dbReference type="GO" id="GO:0008199">
    <property type="term" value="F:ferric iron binding"/>
    <property type="evidence" value="ECO:0007669"/>
    <property type="project" value="InterPro"/>
</dbReference>
<keyword evidence="2 3" id="KW-0408">Iron</keyword>
<sequence length="192" mass="21782">MEQQVKFKTVGREMVEKAGINVEELLDLLVRNASAELTTYYYYTILRVNCSGLEGEGIKEIVEDARIEDRNHFEALVPRIYELGGKLPQSMVDFHNISACAPANLPGDPRNIRQMLEVLLKAEQCAVRGYTHICNMTMGKDHRTYDLALAILHEEIEHEAWFQELLGNGSSGHFLRQGGQNSPYVSKFLPTR</sequence>
<dbReference type="GO" id="GO:0004322">
    <property type="term" value="F:ferroxidase activity"/>
    <property type="evidence" value="ECO:0007669"/>
    <property type="project" value="TreeGrafter"/>
</dbReference>
<dbReference type="NCBIfam" id="NF009990">
    <property type="entry name" value="PRK13456.1"/>
    <property type="match status" value="1"/>
</dbReference>
<gene>
    <name evidence="5" type="ORF">SVA_0342</name>
</gene>
<dbReference type="Gene3D" id="1.20.1260.10">
    <property type="match status" value="1"/>
</dbReference>
<dbReference type="InterPro" id="IPR012347">
    <property type="entry name" value="Ferritin-like"/>
</dbReference>
<dbReference type="PANTHER" id="PTHR30295:SF1">
    <property type="entry name" value="DNA PROTECTION DURING STARVATION PROTEIN"/>
    <property type="match status" value="1"/>
</dbReference>
<evidence type="ECO:0000256" key="2">
    <source>
        <dbReference type="ARBA" id="ARBA00023004"/>
    </source>
</evidence>
<accession>A0A1B4V6M4</accession>
<dbReference type="SUPFAM" id="SSF47240">
    <property type="entry name" value="Ferritin-like"/>
    <property type="match status" value="1"/>
</dbReference>
<feature type="binding site" evidence="3">
    <location>
        <position position="36"/>
    </location>
    <ligand>
        <name>Fe cation</name>
        <dbReference type="ChEBI" id="CHEBI:24875"/>
    </ligand>
</feature>
<dbReference type="PIRSF" id="PIRSF018063">
    <property type="entry name" value="Ferrtn_UCP018063"/>
    <property type="match status" value="1"/>
</dbReference>
<dbReference type="GO" id="GO:0006879">
    <property type="term" value="P:intracellular iron ion homeostasis"/>
    <property type="evidence" value="ECO:0007669"/>
    <property type="project" value="UniProtKB-KW"/>
</dbReference>
<dbReference type="CDD" id="cd01052">
    <property type="entry name" value="DPSL"/>
    <property type="match status" value="1"/>
</dbReference>
<evidence type="ECO:0000256" key="3">
    <source>
        <dbReference type="PIRSR" id="PIRSR018063-50"/>
    </source>
</evidence>
<name>A0A1B4V6M4_9GAMM</name>
<dbReference type="Proteomes" id="UP000218899">
    <property type="component" value="Chromosome"/>
</dbReference>
<dbReference type="EMBL" id="AP014936">
    <property type="protein sequence ID" value="BAU46924.1"/>
    <property type="molecule type" value="Genomic_DNA"/>
</dbReference>
<reference evidence="5 6" key="1">
    <citation type="submission" date="2015-08" db="EMBL/GenBank/DDBJ databases">
        <title>Complete genome sequence of Sulfurifustis variabilis.</title>
        <authorList>
            <person name="Miura A."/>
            <person name="Kojima H."/>
            <person name="Fukui M."/>
        </authorList>
    </citation>
    <scope>NUCLEOTIDE SEQUENCE [LARGE SCALE GENOMIC DNA]</scope>
    <source>
        <strain evidence="6">skN76</strain>
    </source>
</reference>
<dbReference type="InterPro" id="IPR014490">
    <property type="entry name" value="Dps-like"/>
</dbReference>
<dbReference type="RefSeq" id="WP_096457880.1">
    <property type="nucleotide sequence ID" value="NZ_AP014936.1"/>
</dbReference>
<evidence type="ECO:0000259" key="4">
    <source>
        <dbReference type="Pfam" id="PF00210"/>
    </source>
</evidence>
<protein>
    <submittedName>
        <fullName evidence="5">DNA polymerase</fullName>
    </submittedName>
</protein>
<keyword evidence="3" id="KW-0479">Metal-binding</keyword>
<dbReference type="PANTHER" id="PTHR30295">
    <property type="entry name" value="BACTERIOFERRITIN"/>
    <property type="match status" value="1"/>
</dbReference>
<dbReference type="InterPro" id="IPR033921">
    <property type="entry name" value="DPSL_diiron-bd_dom"/>
</dbReference>
<dbReference type="InterPro" id="IPR009078">
    <property type="entry name" value="Ferritin-like_SF"/>
</dbReference>
<dbReference type="GO" id="GO:0005829">
    <property type="term" value="C:cytosol"/>
    <property type="evidence" value="ECO:0007669"/>
    <property type="project" value="TreeGrafter"/>
</dbReference>
<dbReference type="KEGG" id="sva:SVA_0342"/>
<dbReference type="InterPro" id="IPR053475">
    <property type="entry name" value="DPS"/>
</dbReference>
<dbReference type="InterPro" id="IPR008331">
    <property type="entry name" value="Ferritin_DPS_dom"/>
</dbReference>
<keyword evidence="6" id="KW-1185">Reference proteome</keyword>
<evidence type="ECO:0000313" key="5">
    <source>
        <dbReference type="EMBL" id="BAU46924.1"/>
    </source>
</evidence>
<dbReference type="AlphaFoldDB" id="A0A1B4V6M4"/>
<feature type="binding site" evidence="3">
    <location>
        <position position="123"/>
    </location>
    <ligand>
        <name>Fe cation</name>
        <dbReference type="ChEBI" id="CHEBI:24875"/>
    </ligand>
</feature>
<feature type="binding site" evidence="3">
    <location>
        <position position="155"/>
    </location>
    <ligand>
        <name>Fe cation</name>
        <dbReference type="ChEBI" id="CHEBI:24875"/>
    </ligand>
</feature>
<dbReference type="NCBIfam" id="NF040955">
    <property type="entry name" value="Arch_DPS"/>
    <property type="match status" value="1"/>
</dbReference>